<feature type="domain" description="Ferric oxidoreductase" evidence="6">
    <location>
        <begin position="18"/>
        <end position="140"/>
    </location>
</feature>
<dbReference type="InterPro" id="IPR013130">
    <property type="entry name" value="Fe3_Rdtase_TM_dom"/>
</dbReference>
<dbReference type="KEGG" id="mcb:Mycch_0358"/>
<reference evidence="7 8" key="1">
    <citation type="submission" date="2012-06" db="EMBL/GenBank/DDBJ databases">
        <title>Complete sequence of chromosome of Mycobacterium chubuense NBB4.</title>
        <authorList>
            <consortium name="US DOE Joint Genome Institute"/>
            <person name="Lucas S."/>
            <person name="Han J."/>
            <person name="Lapidus A."/>
            <person name="Cheng J.-F."/>
            <person name="Goodwin L."/>
            <person name="Pitluck S."/>
            <person name="Peters L."/>
            <person name="Mikhailova N."/>
            <person name="Teshima H."/>
            <person name="Detter J.C."/>
            <person name="Han C."/>
            <person name="Tapia R."/>
            <person name="Land M."/>
            <person name="Hauser L."/>
            <person name="Kyrpides N."/>
            <person name="Ivanova N."/>
            <person name="Pagani I."/>
            <person name="Mattes T."/>
            <person name="Holmes A."/>
            <person name="Rutledge P."/>
            <person name="Paulsen I."/>
            <person name="Coleman N."/>
            <person name="Woyke T."/>
        </authorList>
    </citation>
    <scope>NUCLEOTIDE SEQUENCE [LARGE SCALE GENOMIC DNA]</scope>
    <source>
        <strain evidence="7 8">NBB4</strain>
    </source>
</reference>
<evidence type="ECO:0000313" key="7">
    <source>
        <dbReference type="EMBL" id="AFM15181.1"/>
    </source>
</evidence>
<evidence type="ECO:0000256" key="1">
    <source>
        <dbReference type="ARBA" id="ARBA00004141"/>
    </source>
</evidence>
<dbReference type="STRING" id="710421.Mycch_0358"/>
<dbReference type="PATRIC" id="fig|710421.3.peg.350"/>
<comment type="subcellular location">
    <subcellularLocation>
        <location evidence="1">Membrane</location>
        <topology evidence="1">Multi-pass membrane protein</topology>
    </subcellularLocation>
</comment>
<evidence type="ECO:0000256" key="4">
    <source>
        <dbReference type="ARBA" id="ARBA00023136"/>
    </source>
</evidence>
<dbReference type="GO" id="GO:0016020">
    <property type="term" value="C:membrane"/>
    <property type="evidence" value="ECO:0007669"/>
    <property type="project" value="UniProtKB-SubCell"/>
</dbReference>
<evidence type="ECO:0000313" key="8">
    <source>
        <dbReference type="Proteomes" id="UP000006057"/>
    </source>
</evidence>
<keyword evidence="4 5" id="KW-0472">Membrane</keyword>
<feature type="transmembrane region" description="Helical" evidence="5">
    <location>
        <begin position="94"/>
        <end position="113"/>
    </location>
</feature>
<dbReference type="eggNOG" id="COG4097">
    <property type="taxonomic scope" value="Bacteria"/>
</dbReference>
<evidence type="ECO:0000259" key="6">
    <source>
        <dbReference type="Pfam" id="PF01794"/>
    </source>
</evidence>
<feature type="transmembrane region" description="Helical" evidence="5">
    <location>
        <begin position="125"/>
        <end position="143"/>
    </location>
</feature>
<evidence type="ECO:0000256" key="2">
    <source>
        <dbReference type="ARBA" id="ARBA00022692"/>
    </source>
</evidence>
<dbReference type="RefSeq" id="WP_014813673.1">
    <property type="nucleotide sequence ID" value="NC_018027.1"/>
</dbReference>
<dbReference type="HOGENOM" id="CLU_083317_1_0_11"/>
<name>I4BD24_MYCCN</name>
<feature type="transmembrane region" description="Helical" evidence="5">
    <location>
        <begin position="12"/>
        <end position="35"/>
    </location>
</feature>
<dbReference type="Proteomes" id="UP000006057">
    <property type="component" value="Chromosome"/>
</dbReference>
<proteinExistence type="predicted"/>
<keyword evidence="8" id="KW-1185">Reference proteome</keyword>
<dbReference type="AlphaFoldDB" id="I4BD24"/>
<evidence type="ECO:0000256" key="3">
    <source>
        <dbReference type="ARBA" id="ARBA00022989"/>
    </source>
</evidence>
<accession>I4BD24</accession>
<organism evidence="7 8">
    <name type="scientific">Mycolicibacterium chubuense (strain NBB4)</name>
    <name type="common">Mycobacterium chubuense</name>
    <dbReference type="NCBI Taxonomy" id="710421"/>
    <lineage>
        <taxon>Bacteria</taxon>
        <taxon>Bacillati</taxon>
        <taxon>Actinomycetota</taxon>
        <taxon>Actinomycetes</taxon>
        <taxon>Mycobacteriales</taxon>
        <taxon>Mycobacteriaceae</taxon>
        <taxon>Mycolicibacterium</taxon>
    </lineage>
</organism>
<protein>
    <submittedName>
        <fullName evidence="7">Putative ferric reductase</fullName>
    </submittedName>
</protein>
<feature type="transmembrane region" description="Helical" evidence="5">
    <location>
        <begin position="155"/>
        <end position="175"/>
    </location>
</feature>
<gene>
    <name evidence="7" type="ordered locus">Mycch_0358</name>
</gene>
<feature type="transmembrane region" description="Helical" evidence="5">
    <location>
        <begin position="56"/>
        <end position="74"/>
    </location>
</feature>
<keyword evidence="2 5" id="KW-0812">Transmembrane</keyword>
<dbReference type="EMBL" id="CP003053">
    <property type="protein sequence ID" value="AFM15181.1"/>
    <property type="molecule type" value="Genomic_DNA"/>
</dbReference>
<dbReference type="Pfam" id="PF01794">
    <property type="entry name" value="Ferric_reduct"/>
    <property type="match status" value="1"/>
</dbReference>
<evidence type="ECO:0000256" key="5">
    <source>
        <dbReference type="SAM" id="Phobius"/>
    </source>
</evidence>
<sequence>MIDQAMMDQALWTLGRGTGITALGFLTLSVALGIATRSGRPLLRLPRFAVADVHRFGALAATLLIGSHMALLFFDPYAQLRLIDFVVPFLGAYRPVWLGLGTLAFDILAVIVLTSMLRHRIGLRVFRAVHWATYALWPLALAHALGNGTDTGHRWFLAFAASCALLVAISLLWRLRTDFVEYARTRISADTR</sequence>
<keyword evidence="3 5" id="KW-1133">Transmembrane helix</keyword>